<dbReference type="PANTHER" id="PTHR42807:SF1">
    <property type="entry name" value="GLUTARYL-COA DEHYDROGENASE, MITOCHONDRIAL"/>
    <property type="match status" value="1"/>
</dbReference>
<dbReference type="Gene3D" id="1.20.140.10">
    <property type="entry name" value="Butyryl-CoA Dehydrogenase, subunit A, domain 3"/>
    <property type="match status" value="1"/>
</dbReference>
<dbReference type="Proteomes" id="UP000016843">
    <property type="component" value="Unassembled WGS sequence"/>
</dbReference>
<dbReference type="EMBL" id="AWXR01000055">
    <property type="protein sequence ID" value="ERM81285.1"/>
    <property type="molecule type" value="Genomic_DNA"/>
</dbReference>
<keyword evidence="5" id="KW-0809">Transit peptide</keyword>
<dbReference type="InterPro" id="IPR036250">
    <property type="entry name" value="AcylCo_DH-like_C"/>
</dbReference>
<keyword evidence="6 11" id="KW-0560">Oxidoreductase</keyword>
<comment type="cofactor">
    <cofactor evidence="1 11">
        <name>FAD</name>
        <dbReference type="ChEBI" id="CHEBI:57692"/>
    </cofactor>
</comment>
<organism evidence="15 16">
    <name type="scientific">Rhodonellum psychrophilum GCM71 = DSM 17998</name>
    <dbReference type="NCBI Taxonomy" id="1123057"/>
    <lineage>
        <taxon>Bacteria</taxon>
        <taxon>Pseudomonadati</taxon>
        <taxon>Bacteroidota</taxon>
        <taxon>Cytophagia</taxon>
        <taxon>Cytophagales</taxon>
        <taxon>Cytophagaceae</taxon>
        <taxon>Rhodonellum</taxon>
    </lineage>
</organism>
<evidence type="ECO:0000313" key="16">
    <source>
        <dbReference type="Proteomes" id="UP000016843"/>
    </source>
</evidence>
<dbReference type="GO" id="GO:0046949">
    <property type="term" value="P:fatty-acyl-CoA biosynthetic process"/>
    <property type="evidence" value="ECO:0007669"/>
    <property type="project" value="TreeGrafter"/>
</dbReference>
<evidence type="ECO:0000256" key="5">
    <source>
        <dbReference type="ARBA" id="ARBA00022946"/>
    </source>
</evidence>
<dbReference type="InterPro" id="IPR013786">
    <property type="entry name" value="AcylCoA_DH/ox_N"/>
</dbReference>
<dbReference type="InterPro" id="IPR046373">
    <property type="entry name" value="Acyl-CoA_Oxase/DH_mid-dom_sf"/>
</dbReference>
<comment type="pathway">
    <text evidence="7">Amino-acid metabolism; lysine degradation.</text>
</comment>
<dbReference type="GO" id="GO:0033539">
    <property type="term" value="P:fatty acid beta-oxidation using acyl-CoA dehydrogenase"/>
    <property type="evidence" value="ECO:0007669"/>
    <property type="project" value="TreeGrafter"/>
</dbReference>
<evidence type="ECO:0000256" key="8">
    <source>
        <dbReference type="ARBA" id="ARBA00037927"/>
    </source>
</evidence>
<dbReference type="SUPFAM" id="SSF47203">
    <property type="entry name" value="Acyl-CoA dehydrogenase C-terminal domain-like"/>
    <property type="match status" value="1"/>
</dbReference>
<dbReference type="InterPro" id="IPR009100">
    <property type="entry name" value="AcylCoA_DH/oxidase_NM_dom_sf"/>
</dbReference>
<dbReference type="eggNOG" id="COG1960">
    <property type="taxonomic scope" value="Bacteria"/>
</dbReference>
<evidence type="ECO:0000259" key="13">
    <source>
        <dbReference type="Pfam" id="PF02770"/>
    </source>
</evidence>
<protein>
    <recommendedName>
        <fullName evidence="9">glutaryl-CoA dehydrogenase (ETF)</fullName>
        <ecNumber evidence="9">1.3.8.6</ecNumber>
    </recommendedName>
</protein>
<dbReference type="GO" id="GO:0050660">
    <property type="term" value="F:flavin adenine dinucleotide binding"/>
    <property type="evidence" value="ECO:0007669"/>
    <property type="project" value="InterPro"/>
</dbReference>
<evidence type="ECO:0000256" key="9">
    <source>
        <dbReference type="ARBA" id="ARBA00039033"/>
    </source>
</evidence>
<dbReference type="PATRIC" id="fig|1123057.7.peg.3820"/>
<comment type="pathway">
    <text evidence="8">Amino-acid metabolism; tryptophan metabolism.</text>
</comment>
<dbReference type="Pfam" id="PF00441">
    <property type="entry name" value="Acyl-CoA_dh_1"/>
    <property type="match status" value="1"/>
</dbReference>
<dbReference type="Gene3D" id="1.10.540.10">
    <property type="entry name" value="Acyl-CoA dehydrogenase/oxidase, N-terminal domain"/>
    <property type="match status" value="1"/>
</dbReference>
<comment type="caution">
    <text evidence="15">The sequence shown here is derived from an EMBL/GenBank/DDBJ whole genome shotgun (WGS) entry which is preliminary data.</text>
</comment>
<reference evidence="15 16" key="1">
    <citation type="journal article" date="2013" name="Genome Announc.">
        <title>Draft Genome Sequence of the Psychrophilic and Alkaliphilic Rhodonellum psychrophilum Strain GCM71T.</title>
        <authorList>
            <person name="Hauptmann A.L."/>
            <person name="Glaring M.A."/>
            <person name="Hallin P.F."/>
            <person name="Prieme A."/>
            <person name="Stougaard P."/>
        </authorList>
    </citation>
    <scope>NUCLEOTIDE SEQUENCE [LARGE SCALE GENOMIC DNA]</scope>
    <source>
        <strain evidence="15 16">GCM71</strain>
    </source>
</reference>
<dbReference type="Gene3D" id="2.40.110.10">
    <property type="entry name" value="Butyryl-CoA Dehydrogenase, subunit A, domain 2"/>
    <property type="match status" value="1"/>
</dbReference>
<comment type="similarity">
    <text evidence="2 11">Belongs to the acyl-CoA dehydrogenase family.</text>
</comment>
<dbReference type="FunFam" id="1.10.540.10:FF:000002">
    <property type="entry name" value="Acyl-CoA dehydrogenase FadE19"/>
    <property type="match status" value="1"/>
</dbReference>
<dbReference type="PROSITE" id="PS00073">
    <property type="entry name" value="ACYL_COA_DH_2"/>
    <property type="match status" value="1"/>
</dbReference>
<proteinExistence type="inferred from homology"/>
<sequence length="418" mass="46301">MNVQKSVLIGNKPKIDMETGAVVQKSLKKDLYEGVDFYGIDDLLTEEHLLIRSSIRDFVKREISPYIEDWAQKAHFPYEIVKKFGEVGAFGPQIPSAYGGGGLDYISYGLIMQEVERGDSGMRSTASVQGSLVMYPIYKFGSEAQREKYLPKLASGEMLGCFGLTEPDHGSNPSGMTTNFKDMGDHFLLNGAKMWISNSPKADIAVVWAKDESGRIHGLIVERGMEGFSTPETHNKWSLRASCTGELVFDNVKVPKENILPNKSGLGAPLMCLDSARYGIAWGTLGAAMDCYDSARRYAMERIQFDKPIASFQLIQKKLAEMLTEITKAQLLVWKLGKMMEEGKATTAQISLAKRNNVAMALDIAREARQIHGGMGITGEYSIMRHMMNLESVVTYEGTHDIHLLILGNEITGISAFK</sequence>
<evidence type="ECO:0000313" key="15">
    <source>
        <dbReference type="EMBL" id="ERM81285.1"/>
    </source>
</evidence>
<evidence type="ECO:0000256" key="6">
    <source>
        <dbReference type="ARBA" id="ARBA00023002"/>
    </source>
</evidence>
<feature type="domain" description="Acyl-CoA dehydrogenase/oxidase N-terminal" evidence="14">
    <location>
        <begin position="45"/>
        <end position="157"/>
    </location>
</feature>
<evidence type="ECO:0000256" key="11">
    <source>
        <dbReference type="RuleBase" id="RU362125"/>
    </source>
</evidence>
<dbReference type="InterPro" id="IPR009075">
    <property type="entry name" value="AcylCo_DH/oxidase_C"/>
</dbReference>
<dbReference type="AlphaFoldDB" id="U5BLB6"/>
<feature type="domain" description="Acyl-CoA dehydrogenase/oxidase C-terminal" evidence="12">
    <location>
        <begin position="264"/>
        <end position="410"/>
    </location>
</feature>
<accession>U5BLB6</accession>
<evidence type="ECO:0000256" key="10">
    <source>
        <dbReference type="ARBA" id="ARBA00049493"/>
    </source>
</evidence>
<dbReference type="Pfam" id="PF02771">
    <property type="entry name" value="Acyl-CoA_dh_N"/>
    <property type="match status" value="1"/>
</dbReference>
<keyword evidence="16" id="KW-1185">Reference proteome</keyword>
<name>U5BLB6_9BACT</name>
<dbReference type="InterPro" id="IPR006091">
    <property type="entry name" value="Acyl-CoA_Oxase/DH_mid-dom"/>
</dbReference>
<evidence type="ECO:0000256" key="7">
    <source>
        <dbReference type="ARBA" id="ARBA00037899"/>
    </source>
</evidence>
<evidence type="ECO:0000256" key="1">
    <source>
        <dbReference type="ARBA" id="ARBA00001974"/>
    </source>
</evidence>
<keyword evidence="3 11" id="KW-0285">Flavoprotein</keyword>
<dbReference type="SUPFAM" id="SSF56645">
    <property type="entry name" value="Acyl-CoA dehydrogenase NM domain-like"/>
    <property type="match status" value="1"/>
</dbReference>
<dbReference type="GO" id="GO:0000062">
    <property type="term" value="F:fatty-acyl-CoA binding"/>
    <property type="evidence" value="ECO:0007669"/>
    <property type="project" value="TreeGrafter"/>
</dbReference>
<evidence type="ECO:0000259" key="12">
    <source>
        <dbReference type="Pfam" id="PF00441"/>
    </source>
</evidence>
<keyword evidence="4 11" id="KW-0274">FAD</keyword>
<dbReference type="EC" id="1.3.8.6" evidence="9"/>
<evidence type="ECO:0000256" key="4">
    <source>
        <dbReference type="ARBA" id="ARBA00022827"/>
    </source>
</evidence>
<feature type="domain" description="Acyl-CoA oxidase/dehydrogenase middle" evidence="13">
    <location>
        <begin position="161"/>
        <end position="252"/>
    </location>
</feature>
<dbReference type="InterPro" id="IPR052033">
    <property type="entry name" value="Glutaryl-CoA_DH_mitochondrial"/>
</dbReference>
<evidence type="ECO:0000256" key="2">
    <source>
        <dbReference type="ARBA" id="ARBA00009347"/>
    </source>
</evidence>
<gene>
    <name evidence="15" type="ORF">P872_10050</name>
</gene>
<evidence type="ECO:0000259" key="14">
    <source>
        <dbReference type="Pfam" id="PF02771"/>
    </source>
</evidence>
<dbReference type="Pfam" id="PF02770">
    <property type="entry name" value="Acyl-CoA_dh_M"/>
    <property type="match status" value="1"/>
</dbReference>
<dbReference type="GO" id="GO:0004361">
    <property type="term" value="F:glutaryl-CoA dehydrogenase activity"/>
    <property type="evidence" value="ECO:0007669"/>
    <property type="project" value="UniProtKB-EC"/>
</dbReference>
<dbReference type="InterPro" id="IPR037069">
    <property type="entry name" value="AcylCoA_DH/ox_N_sf"/>
</dbReference>
<comment type="catalytic activity">
    <reaction evidence="10">
        <text>glutaryl-CoA + oxidized [electron-transfer flavoprotein] + 2 H(+) = (2E)-butenoyl-CoA + reduced [electron-transfer flavoprotein] + CO2</text>
        <dbReference type="Rhea" id="RHEA:13389"/>
        <dbReference type="Rhea" id="RHEA-COMP:10685"/>
        <dbReference type="Rhea" id="RHEA-COMP:10686"/>
        <dbReference type="ChEBI" id="CHEBI:15378"/>
        <dbReference type="ChEBI" id="CHEBI:16526"/>
        <dbReference type="ChEBI" id="CHEBI:57332"/>
        <dbReference type="ChEBI" id="CHEBI:57378"/>
        <dbReference type="ChEBI" id="CHEBI:57692"/>
        <dbReference type="ChEBI" id="CHEBI:58307"/>
        <dbReference type="EC" id="1.3.8.6"/>
    </reaction>
</comment>
<evidence type="ECO:0000256" key="3">
    <source>
        <dbReference type="ARBA" id="ARBA00022630"/>
    </source>
</evidence>
<dbReference type="InterPro" id="IPR006089">
    <property type="entry name" value="Acyl-CoA_DH_CS"/>
</dbReference>
<dbReference type="PANTHER" id="PTHR42807">
    <property type="entry name" value="GLUTARYL-COA DEHYDROGENASE, MITOCHONDRIAL"/>
    <property type="match status" value="1"/>
</dbReference>